<comment type="caution">
    <text evidence="3">The sequence shown here is derived from an EMBL/GenBank/DDBJ whole genome shotgun (WGS) entry which is preliminary data.</text>
</comment>
<evidence type="ECO:0000256" key="2">
    <source>
        <dbReference type="SAM" id="Phobius"/>
    </source>
</evidence>
<dbReference type="EMBL" id="JAVRRF010000003">
    <property type="protein sequence ID" value="KAK5066907.1"/>
    <property type="molecule type" value="Genomic_DNA"/>
</dbReference>
<evidence type="ECO:0000313" key="4">
    <source>
        <dbReference type="Proteomes" id="UP001345691"/>
    </source>
</evidence>
<keyword evidence="2" id="KW-0472">Membrane</keyword>
<organism evidence="3 4">
    <name type="scientific">Exophiala sideris</name>
    <dbReference type="NCBI Taxonomy" id="1016849"/>
    <lineage>
        <taxon>Eukaryota</taxon>
        <taxon>Fungi</taxon>
        <taxon>Dikarya</taxon>
        <taxon>Ascomycota</taxon>
        <taxon>Pezizomycotina</taxon>
        <taxon>Eurotiomycetes</taxon>
        <taxon>Chaetothyriomycetidae</taxon>
        <taxon>Chaetothyriales</taxon>
        <taxon>Herpotrichiellaceae</taxon>
        <taxon>Exophiala</taxon>
    </lineage>
</organism>
<accession>A0ABR0JLQ7</accession>
<reference evidence="3 4" key="1">
    <citation type="submission" date="2023-08" db="EMBL/GenBank/DDBJ databases">
        <title>Black Yeasts Isolated from many extreme environments.</title>
        <authorList>
            <person name="Coleine C."/>
            <person name="Stajich J.E."/>
            <person name="Selbmann L."/>
        </authorList>
    </citation>
    <scope>NUCLEOTIDE SEQUENCE [LARGE SCALE GENOMIC DNA]</scope>
    <source>
        <strain evidence="3 4">CCFEE 6328</strain>
    </source>
</reference>
<feature type="compositionally biased region" description="Low complexity" evidence="1">
    <location>
        <begin position="276"/>
        <end position="300"/>
    </location>
</feature>
<protein>
    <recommendedName>
        <fullName evidence="5">Mid2 domain-containing protein</fullName>
    </recommendedName>
</protein>
<dbReference type="Proteomes" id="UP001345691">
    <property type="component" value="Unassembled WGS sequence"/>
</dbReference>
<feature type="compositionally biased region" description="Polar residues" evidence="1">
    <location>
        <begin position="20"/>
        <end position="33"/>
    </location>
</feature>
<feature type="region of interest" description="Disordered" evidence="1">
    <location>
        <begin position="272"/>
        <end position="315"/>
    </location>
</feature>
<evidence type="ECO:0000256" key="1">
    <source>
        <dbReference type="SAM" id="MobiDB-lite"/>
    </source>
</evidence>
<evidence type="ECO:0000313" key="3">
    <source>
        <dbReference type="EMBL" id="KAK5066907.1"/>
    </source>
</evidence>
<gene>
    <name evidence="3" type="ORF">LTR69_002255</name>
</gene>
<keyword evidence="2" id="KW-1133">Transmembrane helix</keyword>
<proteinExistence type="predicted"/>
<feature type="region of interest" description="Disordered" evidence="1">
    <location>
        <begin position="1"/>
        <end position="33"/>
    </location>
</feature>
<sequence length="329" mass="33608">MSSPGKAQGTEGSKGAHAPNISTTNQGPPGTVQVTRLSPPIGQFIINTLLQILGFGTAIAFGVFAVKSVNVGDTANVYSDQSMQQALIANQLTLLSVCLSNGNQSQELSTICAAVLNQAALVLPSAASVLFPGLSTVTPSTTTRATETPTTTTTSSSGASGASGVSTIAPTTTTMTASAALSTALTTTTTSTSNATSSPIGSPSNSQYSNNRSVIIGASVGGVCAALVIIAVIACCCLQRRFRRKAAVGEMAEATITQRMNTFEGTWLHGWSPQSDAANATADNETAGPPIPDGAAPDPASESAPHRRSRPKHGFRELFMDSRVVNYAE</sequence>
<keyword evidence="4" id="KW-1185">Reference proteome</keyword>
<name>A0ABR0JLQ7_9EURO</name>
<evidence type="ECO:0008006" key="5">
    <source>
        <dbReference type="Google" id="ProtNLM"/>
    </source>
</evidence>
<feature type="region of interest" description="Disordered" evidence="1">
    <location>
        <begin position="139"/>
        <end position="165"/>
    </location>
</feature>
<keyword evidence="2" id="KW-0812">Transmembrane</keyword>
<dbReference type="CDD" id="cd12087">
    <property type="entry name" value="TM_EGFR-like"/>
    <property type="match status" value="1"/>
</dbReference>
<feature type="transmembrane region" description="Helical" evidence="2">
    <location>
        <begin position="214"/>
        <end position="238"/>
    </location>
</feature>